<accession>A0ABQ9H0L5</accession>
<evidence type="ECO:0000313" key="2">
    <source>
        <dbReference type="Proteomes" id="UP001159363"/>
    </source>
</evidence>
<proteinExistence type="predicted"/>
<comment type="caution">
    <text evidence="1">The sequence shown here is derived from an EMBL/GenBank/DDBJ whole genome shotgun (WGS) entry which is preliminary data.</text>
</comment>
<evidence type="ECO:0000313" key="1">
    <source>
        <dbReference type="EMBL" id="KAJ8877845.1"/>
    </source>
</evidence>
<gene>
    <name evidence="1" type="ORF">PR048_022304</name>
</gene>
<name>A0ABQ9H0L5_9NEOP</name>
<dbReference type="Proteomes" id="UP001159363">
    <property type="component" value="Chromosome 7"/>
</dbReference>
<sequence>MIYSNFLPFRIVECNGFRNLISFLEPRYAIQHRTTCSRDIILDLYQRIHGKRQTGFQLLSITMPFGLDKHTGDSNMWCGMNQWNCGICLPKSMLWLQLILSTVVLTKKHFLARSTFQMHVIKYN</sequence>
<protein>
    <submittedName>
        <fullName evidence="1">Uncharacterized protein</fullName>
    </submittedName>
</protein>
<keyword evidence="2" id="KW-1185">Reference proteome</keyword>
<dbReference type="SUPFAM" id="SSF140996">
    <property type="entry name" value="Hermes dimerisation domain"/>
    <property type="match status" value="1"/>
</dbReference>
<dbReference type="EMBL" id="JARBHB010000008">
    <property type="protein sequence ID" value="KAJ8877845.1"/>
    <property type="molecule type" value="Genomic_DNA"/>
</dbReference>
<organism evidence="1 2">
    <name type="scientific">Dryococelus australis</name>
    <dbReference type="NCBI Taxonomy" id="614101"/>
    <lineage>
        <taxon>Eukaryota</taxon>
        <taxon>Metazoa</taxon>
        <taxon>Ecdysozoa</taxon>
        <taxon>Arthropoda</taxon>
        <taxon>Hexapoda</taxon>
        <taxon>Insecta</taxon>
        <taxon>Pterygota</taxon>
        <taxon>Neoptera</taxon>
        <taxon>Polyneoptera</taxon>
        <taxon>Phasmatodea</taxon>
        <taxon>Verophasmatodea</taxon>
        <taxon>Anareolatae</taxon>
        <taxon>Phasmatidae</taxon>
        <taxon>Eurycanthinae</taxon>
        <taxon>Dryococelus</taxon>
    </lineage>
</organism>
<reference evidence="1 2" key="1">
    <citation type="submission" date="2023-02" db="EMBL/GenBank/DDBJ databases">
        <title>LHISI_Scaffold_Assembly.</title>
        <authorList>
            <person name="Stuart O.P."/>
            <person name="Cleave R."/>
            <person name="Magrath M.J.L."/>
            <person name="Mikheyev A.S."/>
        </authorList>
    </citation>
    <scope>NUCLEOTIDE SEQUENCE [LARGE SCALE GENOMIC DNA]</scope>
    <source>
        <strain evidence="1">Daus_M_001</strain>
        <tissue evidence="1">Leg muscle</tissue>
    </source>
</reference>